<feature type="region of interest" description="Disordered" evidence="1">
    <location>
        <begin position="137"/>
        <end position="156"/>
    </location>
</feature>
<feature type="domain" description="Reverse transcriptase Ty1/copia-type" evidence="2">
    <location>
        <begin position="284"/>
        <end position="326"/>
    </location>
</feature>
<gene>
    <name evidence="3" type="ORF">Tci_059526</name>
</gene>
<protein>
    <recommendedName>
        <fullName evidence="2">Reverse transcriptase Ty1/copia-type domain-containing protein</fullName>
    </recommendedName>
</protein>
<dbReference type="InterPro" id="IPR013103">
    <property type="entry name" value="RVT_2"/>
</dbReference>
<evidence type="ECO:0000256" key="1">
    <source>
        <dbReference type="SAM" id="MobiDB-lite"/>
    </source>
</evidence>
<dbReference type="AlphaFoldDB" id="A0A6L2NMK2"/>
<sequence length="437" mass="49776">MARYGSRHRHLGQQMHDVFKDEGRLSKAIQFTGVIRNTHWKLEKCGHGFYHKTTKENKQIKILFDVVGITAAHVYVNTAQMELVLLRKNDDPLIIEEWVLDDEEENVTQPKIEKKIVRPSIDYEEIDGGYVAFGGNPKGGKITGKGTKSSDNAGLARKETEPVKDYILLPLWTVDLPFSQDSKSSHDDGFKPSSVDGKKVDEDPSKECERNDQEKEDNVKNTNNVNTVSLTVDAAGTNKDNELPFDPNMHALENGSIFNFLNDDEGDVAVANMNNLDTTIQGNHNRNKARLAAQGHTQEKWIDYDEVFIPVIRIEAIRLFLAYASFKILWCIKWMSKVLFSMKSLKKRYNGFQRGKIDKTLFIRRHKGDILPVQVYVDDIIFGSTKKELCNAFERYLKVQPKLGLSCLKDSPFDLVAYTDNDYAEASLDRKYTTRGC</sequence>
<comment type="caution">
    <text evidence="3">The sequence shown here is derived from an EMBL/GenBank/DDBJ whole genome shotgun (WGS) entry which is preliminary data.</text>
</comment>
<reference evidence="3" key="1">
    <citation type="journal article" date="2019" name="Sci. Rep.">
        <title>Draft genome of Tanacetum cinerariifolium, the natural source of mosquito coil.</title>
        <authorList>
            <person name="Yamashiro T."/>
            <person name="Shiraishi A."/>
            <person name="Satake H."/>
            <person name="Nakayama K."/>
        </authorList>
    </citation>
    <scope>NUCLEOTIDE SEQUENCE</scope>
</reference>
<dbReference type="EMBL" id="BKCJ010009561">
    <property type="protein sequence ID" value="GEU87548.1"/>
    <property type="molecule type" value="Genomic_DNA"/>
</dbReference>
<feature type="compositionally biased region" description="Basic and acidic residues" evidence="1">
    <location>
        <begin position="183"/>
        <end position="219"/>
    </location>
</feature>
<organism evidence="3">
    <name type="scientific">Tanacetum cinerariifolium</name>
    <name type="common">Dalmatian daisy</name>
    <name type="synonym">Chrysanthemum cinerariifolium</name>
    <dbReference type="NCBI Taxonomy" id="118510"/>
    <lineage>
        <taxon>Eukaryota</taxon>
        <taxon>Viridiplantae</taxon>
        <taxon>Streptophyta</taxon>
        <taxon>Embryophyta</taxon>
        <taxon>Tracheophyta</taxon>
        <taxon>Spermatophyta</taxon>
        <taxon>Magnoliopsida</taxon>
        <taxon>eudicotyledons</taxon>
        <taxon>Gunneridae</taxon>
        <taxon>Pentapetalae</taxon>
        <taxon>asterids</taxon>
        <taxon>campanulids</taxon>
        <taxon>Asterales</taxon>
        <taxon>Asteraceae</taxon>
        <taxon>Asteroideae</taxon>
        <taxon>Anthemideae</taxon>
        <taxon>Anthemidinae</taxon>
        <taxon>Tanacetum</taxon>
    </lineage>
</organism>
<evidence type="ECO:0000313" key="3">
    <source>
        <dbReference type="EMBL" id="GEU87548.1"/>
    </source>
</evidence>
<name>A0A6L2NMK2_TANCI</name>
<proteinExistence type="predicted"/>
<accession>A0A6L2NMK2</accession>
<evidence type="ECO:0000259" key="2">
    <source>
        <dbReference type="Pfam" id="PF07727"/>
    </source>
</evidence>
<feature type="region of interest" description="Disordered" evidence="1">
    <location>
        <begin position="180"/>
        <end position="226"/>
    </location>
</feature>
<dbReference type="Pfam" id="PF07727">
    <property type="entry name" value="RVT_2"/>
    <property type="match status" value="1"/>
</dbReference>